<evidence type="ECO:0000313" key="13">
    <source>
        <dbReference type="EMBL" id="CAF1309056.1"/>
    </source>
</evidence>
<evidence type="ECO:0000256" key="2">
    <source>
        <dbReference type="ARBA" id="ARBA00004922"/>
    </source>
</evidence>
<reference evidence="13" key="1">
    <citation type="submission" date="2021-02" db="EMBL/GenBank/DDBJ databases">
        <authorList>
            <person name="Nowell W R."/>
        </authorList>
    </citation>
    <scope>NUCLEOTIDE SEQUENCE</scope>
</reference>
<keyword evidence="6" id="KW-0808">Transferase</keyword>
<sequence length="327" mass="37888">MKSIPLTILVFAGYDQCSYTANYPIAYKEEIVCSVQPLIHLYYQSNSKCFHYALTTLAYEALVNHTDIVNLNTRILCWIPTTLKRLDRALIAYETWAHRCDHPLFIIAGSPPSSPVNRSVYPFPIAFIADDSIEKYNQLSEKVLLSLTYIYKEYHEKYDWFFKGDDDTFVIVENLRYFLRRNPSNVSAYYGYVGRTPDRFYALGGAGYVLSQEALRRFGKEVLSRPNQRNLCRTDVAEDINLAACLSRVGITVLSLRDQEKLETFHSMTFESHFVGNSTRWNEGKRKLVIENGDKCCSPWSISFHSLSPDQMRMMHFLLYRLQRAPV</sequence>
<evidence type="ECO:0000256" key="9">
    <source>
        <dbReference type="ARBA" id="ARBA00022968"/>
    </source>
</evidence>
<keyword evidence="7" id="KW-0812">Transmembrane</keyword>
<evidence type="ECO:0000256" key="3">
    <source>
        <dbReference type="ARBA" id="ARBA00006462"/>
    </source>
</evidence>
<evidence type="ECO:0000256" key="5">
    <source>
        <dbReference type="ARBA" id="ARBA00022676"/>
    </source>
</evidence>
<evidence type="ECO:0000256" key="4">
    <source>
        <dbReference type="ARBA" id="ARBA00012557"/>
    </source>
</evidence>
<dbReference type="InterPro" id="IPR026050">
    <property type="entry name" value="C1GALT1/C1GALT1_chp1"/>
</dbReference>
<evidence type="ECO:0000256" key="8">
    <source>
        <dbReference type="ARBA" id="ARBA00022741"/>
    </source>
</evidence>
<dbReference type="Gene3D" id="3.90.550.50">
    <property type="match status" value="1"/>
</dbReference>
<keyword evidence="5" id="KW-0328">Glycosyltransferase</keyword>
<feature type="domain" description="Fringe-like glycosyltransferase" evidence="12">
    <location>
        <begin position="152"/>
        <end position="255"/>
    </location>
</feature>
<keyword evidence="10" id="KW-1133">Transmembrane helix</keyword>
<dbReference type="OrthoDB" id="414175at2759"/>
<keyword evidence="9" id="KW-0735">Signal-anchor</keyword>
<dbReference type="InterPro" id="IPR003378">
    <property type="entry name" value="Fringe-like_glycosylTrfase"/>
</dbReference>
<name>A0A815EB35_ADIRI</name>
<evidence type="ECO:0000256" key="7">
    <source>
        <dbReference type="ARBA" id="ARBA00022692"/>
    </source>
</evidence>
<dbReference type="EMBL" id="CAJNOJ010000223">
    <property type="protein sequence ID" value="CAF1309056.1"/>
    <property type="molecule type" value="Genomic_DNA"/>
</dbReference>
<dbReference type="PANTHER" id="PTHR23033">
    <property type="entry name" value="BETA1,3-GALACTOSYLTRANSFERASE"/>
    <property type="match status" value="1"/>
</dbReference>
<accession>A0A815EB35</accession>
<evidence type="ECO:0000256" key="6">
    <source>
        <dbReference type="ARBA" id="ARBA00022679"/>
    </source>
</evidence>
<gene>
    <name evidence="13" type="ORF">EDS130_LOCUS31035</name>
</gene>
<keyword evidence="8" id="KW-0547">Nucleotide-binding</keyword>
<evidence type="ECO:0000313" key="14">
    <source>
        <dbReference type="Proteomes" id="UP000663852"/>
    </source>
</evidence>
<evidence type="ECO:0000256" key="10">
    <source>
        <dbReference type="ARBA" id="ARBA00022989"/>
    </source>
</evidence>
<evidence type="ECO:0000256" key="1">
    <source>
        <dbReference type="ARBA" id="ARBA00004606"/>
    </source>
</evidence>
<dbReference type="PANTHER" id="PTHR23033:SF12">
    <property type="entry name" value="GLYCOPROTEIN-N-ACETYLGALACTOSAMINE 3-BETA-GALACTOSYLTRANSFERASE 1-RELATED"/>
    <property type="match status" value="1"/>
</dbReference>
<evidence type="ECO:0000259" key="12">
    <source>
        <dbReference type="Pfam" id="PF02434"/>
    </source>
</evidence>
<comment type="subcellular location">
    <subcellularLocation>
        <location evidence="1">Membrane</location>
        <topology evidence="1">Single-pass type II membrane protein</topology>
    </subcellularLocation>
</comment>
<comment type="pathway">
    <text evidence="2">Protein modification; protein glycosylation.</text>
</comment>
<dbReference type="GO" id="GO:0000166">
    <property type="term" value="F:nucleotide binding"/>
    <property type="evidence" value="ECO:0007669"/>
    <property type="project" value="UniProtKB-KW"/>
</dbReference>
<evidence type="ECO:0000256" key="11">
    <source>
        <dbReference type="ARBA" id="ARBA00023136"/>
    </source>
</evidence>
<proteinExistence type="inferred from homology"/>
<dbReference type="Pfam" id="PF02434">
    <property type="entry name" value="Fringe"/>
    <property type="match status" value="1"/>
</dbReference>
<dbReference type="EC" id="2.4.1.122" evidence="4"/>
<dbReference type="GO" id="GO:0016020">
    <property type="term" value="C:membrane"/>
    <property type="evidence" value="ECO:0007669"/>
    <property type="project" value="UniProtKB-SubCell"/>
</dbReference>
<comment type="similarity">
    <text evidence="3">Belongs to the glycosyltransferase 31 family. Beta3-Gal-T subfamily.</text>
</comment>
<dbReference type="AlphaFoldDB" id="A0A815EB35"/>
<protein>
    <recommendedName>
        <fullName evidence="4">N-acetylgalactosaminide beta-1,3-galactosyltransferase</fullName>
        <ecNumber evidence="4">2.4.1.122</ecNumber>
    </recommendedName>
</protein>
<organism evidence="13 14">
    <name type="scientific">Adineta ricciae</name>
    <name type="common">Rotifer</name>
    <dbReference type="NCBI Taxonomy" id="249248"/>
    <lineage>
        <taxon>Eukaryota</taxon>
        <taxon>Metazoa</taxon>
        <taxon>Spiralia</taxon>
        <taxon>Gnathifera</taxon>
        <taxon>Rotifera</taxon>
        <taxon>Eurotatoria</taxon>
        <taxon>Bdelloidea</taxon>
        <taxon>Adinetida</taxon>
        <taxon>Adinetidae</taxon>
        <taxon>Adineta</taxon>
    </lineage>
</organism>
<keyword evidence="11" id="KW-0472">Membrane</keyword>
<dbReference type="Proteomes" id="UP000663852">
    <property type="component" value="Unassembled WGS sequence"/>
</dbReference>
<dbReference type="GO" id="GO:0016263">
    <property type="term" value="F:glycoprotein-N-acetylgalactosamine 3-beta-galactosyltransferase activity"/>
    <property type="evidence" value="ECO:0007669"/>
    <property type="project" value="UniProtKB-EC"/>
</dbReference>
<comment type="caution">
    <text evidence="13">The sequence shown here is derived from an EMBL/GenBank/DDBJ whole genome shotgun (WGS) entry which is preliminary data.</text>
</comment>